<dbReference type="Proteomes" id="UP000628736">
    <property type="component" value="Unassembled WGS sequence"/>
</dbReference>
<dbReference type="AlphaFoldDB" id="A0A8J6J376"/>
<dbReference type="PANTHER" id="PTHR11851:SF186">
    <property type="entry name" value="INACTIVE METALLOPROTEASE YMFF-RELATED"/>
    <property type="match status" value="1"/>
</dbReference>
<gene>
    <name evidence="2" type="ORF">H8S11_11610</name>
</gene>
<dbReference type="EMBL" id="JACOPO010000009">
    <property type="protein sequence ID" value="MBC5723454.1"/>
    <property type="molecule type" value="Genomic_DNA"/>
</dbReference>
<dbReference type="Pfam" id="PF05193">
    <property type="entry name" value="Peptidase_M16_C"/>
    <property type="match status" value="1"/>
</dbReference>
<dbReference type="InterPro" id="IPR050361">
    <property type="entry name" value="MPP/UQCRC_Complex"/>
</dbReference>
<evidence type="ECO:0000313" key="2">
    <source>
        <dbReference type="EMBL" id="MBC5723454.1"/>
    </source>
</evidence>
<name>A0A8J6J376_9FIRM</name>
<sequence length="427" mass="47266">MSETTRRELFPGVWLRTVHTDKFKSSYLSITLLAPLDRDTAAANALIPYVLRRGTAAHPDMETLSAALDELYGGAIEPLVRKKGETQCVGFVASFLDDAYALEGEKILESAAALLGEMLLSPYTQDGCFCSEYTDQEKNNLTDRIRSQINDKRTYATYRLTQLMCGEEAFGVDKLGDEESVAAITPDSLWRRYQELLKGAAIEVYYCGSAQPERAEGALRTALAALPISGERLDPDCEVRVTAGPQPQVVEEAMDVSQGKLALGFRTGGVTCWEEDYPALTMFNAIFGGTTLSKLFMNVREKLSLCYYASSMLEKMKGLVLVSSGIEFDKYQTAKDEILSQLEAIRRGEIEDWELEGARRTLIGGHLATLDDQGRQEEFWLGQAAAGLDTTIPELTAQFEEVTREQVSAVARKLELDTVYFLKGKEG</sequence>
<proteinExistence type="predicted"/>
<dbReference type="PANTHER" id="PTHR11851">
    <property type="entry name" value="METALLOPROTEASE"/>
    <property type="match status" value="1"/>
</dbReference>
<keyword evidence="3" id="KW-1185">Reference proteome</keyword>
<dbReference type="SUPFAM" id="SSF63411">
    <property type="entry name" value="LuxS/MPP-like metallohydrolase"/>
    <property type="match status" value="2"/>
</dbReference>
<dbReference type="Gene3D" id="3.30.830.10">
    <property type="entry name" value="Metalloenzyme, LuxS/M16 peptidase-like"/>
    <property type="match status" value="2"/>
</dbReference>
<dbReference type="NCBIfam" id="NF047422">
    <property type="entry name" value="YfmF_fam"/>
    <property type="match status" value="1"/>
</dbReference>
<comment type="caution">
    <text evidence="2">The sequence shown here is derived from an EMBL/GenBank/DDBJ whole genome shotgun (WGS) entry which is preliminary data.</text>
</comment>
<protein>
    <submittedName>
        <fullName evidence="2">Insulinase family protein</fullName>
    </submittedName>
</protein>
<dbReference type="InterPro" id="IPR011249">
    <property type="entry name" value="Metalloenz_LuxS/M16"/>
</dbReference>
<accession>A0A8J6J376</accession>
<dbReference type="GO" id="GO:0046872">
    <property type="term" value="F:metal ion binding"/>
    <property type="evidence" value="ECO:0007669"/>
    <property type="project" value="InterPro"/>
</dbReference>
<dbReference type="InterPro" id="IPR007863">
    <property type="entry name" value="Peptidase_M16_C"/>
</dbReference>
<reference evidence="2" key="1">
    <citation type="submission" date="2020-08" db="EMBL/GenBank/DDBJ databases">
        <title>Genome public.</title>
        <authorList>
            <person name="Liu C."/>
            <person name="Sun Q."/>
        </authorList>
    </citation>
    <scope>NUCLEOTIDE SEQUENCE</scope>
    <source>
        <strain evidence="2">NSJ-23</strain>
    </source>
</reference>
<dbReference type="RefSeq" id="WP_186853241.1">
    <property type="nucleotide sequence ID" value="NZ_JACOPO010000009.1"/>
</dbReference>
<feature type="domain" description="Peptidase M16 C-terminal" evidence="1">
    <location>
        <begin position="184"/>
        <end position="362"/>
    </location>
</feature>
<evidence type="ECO:0000313" key="3">
    <source>
        <dbReference type="Proteomes" id="UP000628736"/>
    </source>
</evidence>
<organism evidence="2 3">
    <name type="scientific">Flintibacter hominis</name>
    <dbReference type="NCBI Taxonomy" id="2763048"/>
    <lineage>
        <taxon>Bacteria</taxon>
        <taxon>Bacillati</taxon>
        <taxon>Bacillota</taxon>
        <taxon>Clostridia</taxon>
        <taxon>Eubacteriales</taxon>
        <taxon>Flintibacter</taxon>
    </lineage>
</organism>
<evidence type="ECO:0000259" key="1">
    <source>
        <dbReference type="Pfam" id="PF05193"/>
    </source>
</evidence>